<dbReference type="AlphaFoldDB" id="A0A7S3DX91"/>
<dbReference type="Pfam" id="PF19568">
    <property type="entry name" value="Spore_III_AA"/>
    <property type="match status" value="1"/>
</dbReference>
<organism evidence="4">
    <name type="scientific">Entomoneis paludosa</name>
    <dbReference type="NCBI Taxonomy" id="265537"/>
    <lineage>
        <taxon>Eukaryota</taxon>
        <taxon>Sar</taxon>
        <taxon>Stramenopiles</taxon>
        <taxon>Ochrophyta</taxon>
        <taxon>Bacillariophyta</taxon>
        <taxon>Bacillariophyceae</taxon>
        <taxon>Bacillariophycidae</taxon>
        <taxon>Entomoneidaceae</taxon>
        <taxon>Entomoneis</taxon>
    </lineage>
</organism>
<dbReference type="SMART" id="SM00382">
    <property type="entry name" value="AAA"/>
    <property type="match status" value="1"/>
</dbReference>
<proteinExistence type="predicted"/>
<name>A0A7S3DX91_9STRA</name>
<evidence type="ECO:0000259" key="3">
    <source>
        <dbReference type="SMART" id="SM00382"/>
    </source>
</evidence>
<evidence type="ECO:0000256" key="2">
    <source>
        <dbReference type="ARBA" id="ARBA00022840"/>
    </source>
</evidence>
<protein>
    <recommendedName>
        <fullName evidence="3">AAA+ ATPase domain-containing protein</fullName>
    </recommendedName>
</protein>
<dbReference type="InterPro" id="IPR045735">
    <property type="entry name" value="Spore_III_AA_AAA+_ATPase"/>
</dbReference>
<dbReference type="GO" id="GO:0005524">
    <property type="term" value="F:ATP binding"/>
    <property type="evidence" value="ECO:0007669"/>
    <property type="project" value="UniProtKB-KW"/>
</dbReference>
<dbReference type="InterPro" id="IPR027417">
    <property type="entry name" value="P-loop_NTPase"/>
</dbReference>
<dbReference type="CDD" id="cd00009">
    <property type="entry name" value="AAA"/>
    <property type="match status" value="1"/>
</dbReference>
<reference evidence="4" key="1">
    <citation type="submission" date="2021-01" db="EMBL/GenBank/DDBJ databases">
        <authorList>
            <person name="Corre E."/>
            <person name="Pelletier E."/>
            <person name="Niang G."/>
            <person name="Scheremetjew M."/>
            <person name="Finn R."/>
            <person name="Kale V."/>
            <person name="Holt S."/>
            <person name="Cochrane G."/>
            <person name="Meng A."/>
            <person name="Brown T."/>
            <person name="Cohen L."/>
        </authorList>
    </citation>
    <scope>NUCLEOTIDE SEQUENCE</scope>
    <source>
        <strain evidence="4">CCMP125</strain>
    </source>
</reference>
<keyword evidence="1" id="KW-0547">Nucleotide-binding</keyword>
<dbReference type="InterPro" id="IPR003593">
    <property type="entry name" value="AAA+_ATPase"/>
</dbReference>
<dbReference type="PANTHER" id="PTHR20953:SF3">
    <property type="entry name" value="P-LOOP CONTAINING NUCLEOSIDE TRIPHOSPHATE HYDROLASES SUPERFAMILY PROTEIN"/>
    <property type="match status" value="1"/>
</dbReference>
<gene>
    <name evidence="4" type="ORF">APAL1065_LOCUS25274</name>
</gene>
<feature type="domain" description="AAA+ ATPase" evidence="3">
    <location>
        <begin position="183"/>
        <end position="311"/>
    </location>
</feature>
<dbReference type="PANTHER" id="PTHR20953">
    <property type="entry name" value="KINASE-RELATED"/>
    <property type="match status" value="1"/>
</dbReference>
<sequence>MYAFDKANNYQLSPLSHFTNRPSDTLSSPALHIPDDLDSLLDVLPPHLRNSPWLKAGHDGRANLVEVVLDIGRRPTCWVGGKREFLFPSNNDGDEESGTGEKSRASSTALLSLDSDYVITQEDLDHVLGDLHFGEDNRAGIESQLHRISGIRNRDGKLVGATLRVGRYVPGNAMLIADLLFRSDSSILFVGPPGSAKTSILRDAARILSQEHSVVIVDSSCEIGGAGDVPHDCIGLSRRMQVKNIKNQAQVMVECVQNHTPSVIVIDEIGRGAEVQAALTCKERGVRIMASAHGSLPGLVRNTQLCELVGGVSVVTIGDKVAQKRAQNGESSSKLKPERKAPPVFDVVVELKRGHLHEWQVVLNTADAVDSILSHSKYSAQVRKRDPEGTKAGVEIDDVVVLTNRDDIVTERQQKARSMNSVLIQSAQDVFDANNIEWQPYFEKSVNDCPVCKKNFKTNGAMMMHATAKKGKCRHHLPAEVEHFFVENRNDQ</sequence>
<evidence type="ECO:0000313" key="4">
    <source>
        <dbReference type="EMBL" id="CAD9991236.1"/>
    </source>
</evidence>
<dbReference type="SUPFAM" id="SSF52540">
    <property type="entry name" value="P-loop containing nucleoside triphosphate hydrolases"/>
    <property type="match status" value="1"/>
</dbReference>
<keyword evidence="2" id="KW-0067">ATP-binding</keyword>
<dbReference type="Gene3D" id="3.40.50.300">
    <property type="entry name" value="P-loop containing nucleotide triphosphate hydrolases"/>
    <property type="match status" value="1"/>
</dbReference>
<evidence type="ECO:0000256" key="1">
    <source>
        <dbReference type="ARBA" id="ARBA00022741"/>
    </source>
</evidence>
<accession>A0A7S3DX91</accession>
<dbReference type="EMBL" id="HBHT01037627">
    <property type="protein sequence ID" value="CAD9991236.1"/>
    <property type="molecule type" value="Transcribed_RNA"/>
</dbReference>